<dbReference type="InterPro" id="IPR011712">
    <property type="entry name" value="Sig_transdc_His_kin_sub3_dim/P"/>
</dbReference>
<feature type="transmembrane region" description="Helical" evidence="10">
    <location>
        <begin position="106"/>
        <end position="130"/>
    </location>
</feature>
<reference evidence="12" key="1">
    <citation type="journal article" date="2021" name="mSystems">
        <title>Bacteria and Archaea Synergistically Convert Glycine Betaine to Biogenic Methane in the Formosa Cold Seep of the South China Sea.</title>
        <authorList>
            <person name="Li L."/>
            <person name="Zhang W."/>
            <person name="Zhang S."/>
            <person name="Song L."/>
            <person name="Sun Q."/>
            <person name="Zhang H."/>
            <person name="Xiang H."/>
            <person name="Dong X."/>
        </authorList>
    </citation>
    <scope>NUCLEOTIDE SEQUENCE</scope>
    <source>
        <strain evidence="12">ZWT</strain>
    </source>
</reference>
<dbReference type="PANTHER" id="PTHR24421:SF10">
    <property type="entry name" value="NITRATE_NITRITE SENSOR PROTEIN NARQ"/>
    <property type="match status" value="1"/>
</dbReference>
<organism evidence="12 13">
    <name type="scientific">Oceanirhabdus seepicola</name>
    <dbReference type="NCBI Taxonomy" id="2828781"/>
    <lineage>
        <taxon>Bacteria</taxon>
        <taxon>Bacillati</taxon>
        <taxon>Bacillota</taxon>
        <taxon>Clostridia</taxon>
        <taxon>Eubacteriales</taxon>
        <taxon>Clostridiaceae</taxon>
        <taxon>Oceanirhabdus</taxon>
    </lineage>
</organism>
<keyword evidence="10" id="KW-1133">Transmembrane helix</keyword>
<sequence>MNKFIKYNDYFRNGIMIFIFLNIILKDYNTPSTAILYGGIFLIAILNDNLRYDRWFNNNKKFAISLSISLGICSLLMYKAGGNTLVYSFFLLYEIIVFMEGRMSRIFFIIHFTIYAFMLCIYWGLFHNIFSPQYWRENLINYVVYFLIYLVNIFSFMSFKFNNREKSRVKKLNNELKEANEKLKEYSLKVEELTIKNERNRVAQEIHDSLGHSLTALIMHLDFLEKIIDSKPEKAKEVVIKSQDIARSSMKDVRKAIYALKDNEISKGLIYSIENLIEKLTISQGIKFDYNIADDSIENIELNIKNIIYITIKEAITNGIKHGQASHFFINLEKTDKDIKLNIKDNGKGCKNIVSGNGLKGMKDRIDAVSGEIDFYGNIDRGFVVEVSIPA</sequence>
<keyword evidence="10" id="KW-0472">Membrane</keyword>
<feature type="domain" description="Signal transduction histidine kinase subgroup 3 dimerisation and phosphoacceptor" evidence="11">
    <location>
        <begin position="198"/>
        <end position="262"/>
    </location>
</feature>
<evidence type="ECO:0000256" key="3">
    <source>
        <dbReference type="ARBA" id="ARBA00022553"/>
    </source>
</evidence>
<dbReference type="Pfam" id="PF07730">
    <property type="entry name" value="HisKA_3"/>
    <property type="match status" value="1"/>
</dbReference>
<dbReference type="AlphaFoldDB" id="A0A9J6P013"/>
<dbReference type="RefSeq" id="WP_250858444.1">
    <property type="nucleotide sequence ID" value="NZ_JAGSOJ010000001.1"/>
</dbReference>
<dbReference type="EC" id="2.7.13.3" evidence="2"/>
<keyword evidence="5" id="KW-0547">Nucleotide-binding</keyword>
<evidence type="ECO:0000256" key="8">
    <source>
        <dbReference type="ARBA" id="ARBA00023012"/>
    </source>
</evidence>
<dbReference type="SUPFAM" id="SSF55874">
    <property type="entry name" value="ATPase domain of HSP90 chaperone/DNA topoisomerase II/histidine kinase"/>
    <property type="match status" value="1"/>
</dbReference>
<dbReference type="InterPro" id="IPR050482">
    <property type="entry name" value="Sensor_HK_TwoCompSys"/>
</dbReference>
<dbReference type="GO" id="GO:0005524">
    <property type="term" value="F:ATP binding"/>
    <property type="evidence" value="ECO:0007669"/>
    <property type="project" value="UniProtKB-KW"/>
</dbReference>
<evidence type="ECO:0000256" key="10">
    <source>
        <dbReference type="SAM" id="Phobius"/>
    </source>
</evidence>
<dbReference type="GO" id="GO:0046983">
    <property type="term" value="F:protein dimerization activity"/>
    <property type="evidence" value="ECO:0007669"/>
    <property type="project" value="InterPro"/>
</dbReference>
<dbReference type="GO" id="GO:0000155">
    <property type="term" value="F:phosphorelay sensor kinase activity"/>
    <property type="evidence" value="ECO:0007669"/>
    <property type="project" value="InterPro"/>
</dbReference>
<keyword evidence="4" id="KW-0808">Transferase</keyword>
<feature type="transmembrane region" description="Helical" evidence="10">
    <location>
        <begin position="31"/>
        <end position="50"/>
    </location>
</feature>
<comment type="catalytic activity">
    <reaction evidence="1">
        <text>ATP + protein L-histidine = ADP + protein N-phospho-L-histidine.</text>
        <dbReference type="EC" id="2.7.13.3"/>
    </reaction>
</comment>
<evidence type="ECO:0000313" key="13">
    <source>
        <dbReference type="Proteomes" id="UP001056429"/>
    </source>
</evidence>
<evidence type="ECO:0000256" key="1">
    <source>
        <dbReference type="ARBA" id="ARBA00000085"/>
    </source>
</evidence>
<dbReference type="GO" id="GO:0016020">
    <property type="term" value="C:membrane"/>
    <property type="evidence" value="ECO:0007669"/>
    <property type="project" value="InterPro"/>
</dbReference>
<evidence type="ECO:0000256" key="2">
    <source>
        <dbReference type="ARBA" id="ARBA00012438"/>
    </source>
</evidence>
<evidence type="ECO:0000256" key="4">
    <source>
        <dbReference type="ARBA" id="ARBA00022679"/>
    </source>
</evidence>
<dbReference type="EMBL" id="JAGSOJ010000001">
    <property type="protein sequence ID" value="MCM1989449.1"/>
    <property type="molecule type" value="Genomic_DNA"/>
</dbReference>
<evidence type="ECO:0000256" key="7">
    <source>
        <dbReference type="ARBA" id="ARBA00022840"/>
    </source>
</evidence>
<keyword evidence="9" id="KW-0175">Coiled coil</keyword>
<protein>
    <recommendedName>
        <fullName evidence="2">histidine kinase</fullName>
        <ecNumber evidence="2">2.7.13.3</ecNumber>
    </recommendedName>
</protein>
<evidence type="ECO:0000256" key="5">
    <source>
        <dbReference type="ARBA" id="ARBA00022741"/>
    </source>
</evidence>
<keyword evidence="6 12" id="KW-0418">Kinase</keyword>
<keyword evidence="13" id="KW-1185">Reference proteome</keyword>
<accession>A0A9J6P013</accession>
<dbReference type="Gene3D" id="1.20.5.1930">
    <property type="match status" value="1"/>
</dbReference>
<dbReference type="InterPro" id="IPR036890">
    <property type="entry name" value="HATPase_C_sf"/>
</dbReference>
<keyword evidence="7" id="KW-0067">ATP-binding</keyword>
<evidence type="ECO:0000313" key="12">
    <source>
        <dbReference type="EMBL" id="MCM1989449.1"/>
    </source>
</evidence>
<gene>
    <name evidence="12" type="ORF">KDK92_06830</name>
</gene>
<dbReference type="PANTHER" id="PTHR24421">
    <property type="entry name" value="NITRATE/NITRITE SENSOR PROTEIN NARX-RELATED"/>
    <property type="match status" value="1"/>
</dbReference>
<name>A0A9J6P013_9CLOT</name>
<evidence type="ECO:0000259" key="11">
    <source>
        <dbReference type="Pfam" id="PF07730"/>
    </source>
</evidence>
<proteinExistence type="predicted"/>
<keyword evidence="3" id="KW-0597">Phosphoprotein</keyword>
<dbReference type="Gene3D" id="3.30.565.10">
    <property type="entry name" value="Histidine kinase-like ATPase, C-terminal domain"/>
    <property type="match status" value="1"/>
</dbReference>
<evidence type="ECO:0000256" key="9">
    <source>
        <dbReference type="SAM" id="Coils"/>
    </source>
</evidence>
<dbReference type="Proteomes" id="UP001056429">
    <property type="component" value="Unassembled WGS sequence"/>
</dbReference>
<reference evidence="12" key="2">
    <citation type="submission" date="2021-04" db="EMBL/GenBank/DDBJ databases">
        <authorList>
            <person name="Dong X."/>
        </authorList>
    </citation>
    <scope>NUCLEOTIDE SEQUENCE</scope>
    <source>
        <strain evidence="12">ZWT</strain>
    </source>
</reference>
<keyword evidence="8" id="KW-0902">Two-component regulatory system</keyword>
<feature type="transmembrane region" description="Helical" evidence="10">
    <location>
        <begin position="62"/>
        <end position="78"/>
    </location>
</feature>
<keyword evidence="10" id="KW-0812">Transmembrane</keyword>
<dbReference type="CDD" id="cd16917">
    <property type="entry name" value="HATPase_UhpB-NarQ-NarX-like"/>
    <property type="match status" value="1"/>
</dbReference>
<evidence type="ECO:0000256" key="6">
    <source>
        <dbReference type="ARBA" id="ARBA00022777"/>
    </source>
</evidence>
<feature type="transmembrane region" description="Helical" evidence="10">
    <location>
        <begin position="142"/>
        <end position="161"/>
    </location>
</feature>
<comment type="caution">
    <text evidence="12">The sequence shown here is derived from an EMBL/GenBank/DDBJ whole genome shotgun (WGS) entry which is preliminary data.</text>
</comment>
<feature type="coiled-coil region" evidence="9">
    <location>
        <begin position="162"/>
        <end position="196"/>
    </location>
</feature>